<name>A0ABW9YXB8_9HYPH</name>
<proteinExistence type="predicted"/>
<comment type="caution">
    <text evidence="1">The sequence shown here is derived from an EMBL/GenBank/DDBJ whole genome shotgun (WGS) entry which is preliminary data.</text>
</comment>
<organism evidence="1 2">
    <name type="scientific">Microvirga arsenatis</name>
    <dbReference type="NCBI Taxonomy" id="2692265"/>
    <lineage>
        <taxon>Bacteria</taxon>
        <taxon>Pseudomonadati</taxon>
        <taxon>Pseudomonadota</taxon>
        <taxon>Alphaproteobacteria</taxon>
        <taxon>Hyphomicrobiales</taxon>
        <taxon>Methylobacteriaceae</taxon>
        <taxon>Microvirga</taxon>
    </lineage>
</organism>
<gene>
    <name evidence="1" type="ORF">GR303_07290</name>
</gene>
<reference evidence="1 2" key="1">
    <citation type="submission" date="2020-01" db="EMBL/GenBank/DDBJ databases">
        <title>Microvirga sp. nov., an arsenate reduction bacterium isolated from Tibet hotspring sediments.</title>
        <authorList>
            <person name="Yuan C.-G."/>
        </authorList>
    </citation>
    <scope>NUCLEOTIDE SEQUENCE [LARGE SCALE GENOMIC DNA]</scope>
    <source>
        <strain evidence="1 2">SYSU G3D203</strain>
    </source>
</reference>
<dbReference type="RefSeq" id="WP_161722591.1">
    <property type="nucleotide sequence ID" value="NZ_JAAAXI010000004.1"/>
</dbReference>
<evidence type="ECO:0000313" key="2">
    <source>
        <dbReference type="Proteomes" id="UP000818323"/>
    </source>
</evidence>
<evidence type="ECO:0000313" key="1">
    <source>
        <dbReference type="EMBL" id="NBJ24160.1"/>
    </source>
</evidence>
<accession>A0ABW9YXB8</accession>
<sequence length="193" mass="21490">MAQQSLASIEGNWSDIPGDCRKFSTLTRDRWFVPGIDTMAVSDIRPDNEGGLESISIVLNGKMRVVFSQITKSSMHTSFANASGQMYSFKLYRCDGGAAPATEGRTVPVQNPPRSQETAIIQALAMQMTRRLEQEYWRTGAATLPPGDVAMLCVTRAHQIYPLGDPRFAPDQAIRLRIDVMRRCFVAQGYQEQ</sequence>
<dbReference type="Proteomes" id="UP000818323">
    <property type="component" value="Unassembled WGS sequence"/>
</dbReference>
<dbReference type="EMBL" id="JAAAXJ010000003">
    <property type="protein sequence ID" value="NBJ24160.1"/>
    <property type="molecule type" value="Genomic_DNA"/>
</dbReference>
<keyword evidence="2" id="KW-1185">Reference proteome</keyword>
<protein>
    <submittedName>
        <fullName evidence="1">Uncharacterized protein</fullName>
    </submittedName>
</protein>